<keyword evidence="2" id="KW-0813">Transport</keyword>
<feature type="transmembrane region" description="Helical" evidence="7">
    <location>
        <begin position="187"/>
        <end position="214"/>
    </location>
</feature>
<organism evidence="8 9">
    <name type="scientific">Harryflintia acetispora</name>
    <dbReference type="NCBI Taxonomy" id="1849041"/>
    <lineage>
        <taxon>Bacteria</taxon>
        <taxon>Bacillati</taxon>
        <taxon>Bacillota</taxon>
        <taxon>Clostridia</taxon>
        <taxon>Eubacteriales</taxon>
        <taxon>Oscillospiraceae</taxon>
        <taxon>Harryflintia</taxon>
    </lineage>
</organism>
<dbReference type="PANTHER" id="PTHR42925">
    <property type="entry name" value="MULTIDRUG AND TOXIN EFFLUX PROTEIN MATE FAMILY"/>
    <property type="match status" value="1"/>
</dbReference>
<dbReference type="GO" id="GO:0042910">
    <property type="term" value="F:xenobiotic transmembrane transporter activity"/>
    <property type="evidence" value="ECO:0007669"/>
    <property type="project" value="InterPro"/>
</dbReference>
<reference evidence="8 9" key="1">
    <citation type="submission" date="2019-03" db="EMBL/GenBank/DDBJ databases">
        <title>Genomic Encyclopedia of Type Strains, Phase IV (KMG-IV): sequencing the most valuable type-strain genomes for metagenomic binning, comparative biology and taxonomic classification.</title>
        <authorList>
            <person name="Goeker M."/>
        </authorList>
    </citation>
    <scope>NUCLEOTIDE SEQUENCE [LARGE SCALE GENOMIC DNA]</scope>
    <source>
        <strain evidence="8 9">DSM 100433</strain>
    </source>
</reference>
<sequence>MSKSMRIDAKTSLFGMTWPIFIELVLQMLVGNVDQIMLSHYSDTAVAAVGNANQIINVLILMFSVVSMATTILVSQYLGAGNREKVSQIYTLAVLVNLAISLAVAAAIFLINSRMFVWMATPQELIGDATTYILINGGLIFLQGLFMTYSAIFRSNALMKESMFIAVVINLTNILGNFLLINGAGVIPALGVAGAAVSSCLSRGIGVVIMIYLFRREVGGEISLRVLRPFPGNLLKRLLLIGLPSGGESLSYNMTQMCCLAFLNMLGTAVVTTKVYAVMFSMLAYLYVTAIAQSSQIVVGHLVGAGEMDDADRRTMRTLRSSVPVSFGIALLLFLCSDFLFGLFTQNSEILRMGKLVLGVEVALEVGRALNIVLVRALQAAGDVRFPVVVGIISQWLVSVGIGYLLGIVLHWGIAGIWAAMAADECLRGTVMLIRWRSGVWRTKVQIERE</sequence>
<evidence type="ECO:0000256" key="2">
    <source>
        <dbReference type="ARBA" id="ARBA00022448"/>
    </source>
</evidence>
<evidence type="ECO:0000313" key="9">
    <source>
        <dbReference type="Proteomes" id="UP000294682"/>
    </source>
</evidence>
<evidence type="ECO:0000256" key="3">
    <source>
        <dbReference type="ARBA" id="ARBA00022475"/>
    </source>
</evidence>
<gene>
    <name evidence="8" type="ORF">EDD78_1162</name>
</gene>
<feature type="transmembrane region" description="Helical" evidence="7">
    <location>
        <begin position="258"/>
        <end position="278"/>
    </location>
</feature>
<dbReference type="NCBIfam" id="TIGR00797">
    <property type="entry name" value="matE"/>
    <property type="match status" value="1"/>
</dbReference>
<keyword evidence="6 7" id="KW-0472">Membrane</keyword>
<feature type="transmembrane region" description="Helical" evidence="7">
    <location>
        <begin position="164"/>
        <end position="181"/>
    </location>
</feature>
<keyword evidence="4 7" id="KW-0812">Transmembrane</keyword>
<dbReference type="InterPro" id="IPR002528">
    <property type="entry name" value="MATE_fam"/>
</dbReference>
<dbReference type="PIRSF" id="PIRSF006603">
    <property type="entry name" value="DinF"/>
    <property type="match status" value="1"/>
</dbReference>
<dbReference type="PANTHER" id="PTHR42925:SF1">
    <property type="entry name" value="VIRULENCE FACTOR MVIN"/>
    <property type="match status" value="1"/>
</dbReference>
<keyword evidence="5 7" id="KW-1133">Transmembrane helix</keyword>
<comment type="subcellular location">
    <subcellularLocation>
        <location evidence="1">Cell membrane</location>
        <topology evidence="1">Multi-pass membrane protein</topology>
    </subcellularLocation>
</comment>
<dbReference type="Proteomes" id="UP000294682">
    <property type="component" value="Unassembled WGS sequence"/>
</dbReference>
<feature type="transmembrane region" description="Helical" evidence="7">
    <location>
        <begin position="131"/>
        <end position="152"/>
    </location>
</feature>
<evidence type="ECO:0000256" key="7">
    <source>
        <dbReference type="SAM" id="Phobius"/>
    </source>
</evidence>
<feature type="transmembrane region" description="Helical" evidence="7">
    <location>
        <begin position="12"/>
        <end position="30"/>
    </location>
</feature>
<dbReference type="RefSeq" id="WP_132085274.1">
    <property type="nucleotide sequence ID" value="NZ_SLUK01000016.1"/>
</dbReference>
<accession>A0A9X8Y749</accession>
<protein>
    <submittedName>
        <fullName evidence="8">MATE family efflux protein</fullName>
    </submittedName>
</protein>
<dbReference type="InterPro" id="IPR048279">
    <property type="entry name" value="MdtK-like"/>
</dbReference>
<dbReference type="AlphaFoldDB" id="A0A9X8Y749"/>
<evidence type="ECO:0000256" key="6">
    <source>
        <dbReference type="ARBA" id="ARBA00023136"/>
    </source>
</evidence>
<dbReference type="Pfam" id="PF01554">
    <property type="entry name" value="MatE"/>
    <property type="match status" value="2"/>
</dbReference>
<dbReference type="EMBL" id="SLUK01000016">
    <property type="protein sequence ID" value="TCL41004.1"/>
    <property type="molecule type" value="Genomic_DNA"/>
</dbReference>
<dbReference type="InterPro" id="IPR047135">
    <property type="entry name" value="YsiQ"/>
</dbReference>
<comment type="caution">
    <text evidence="8">The sequence shown here is derived from an EMBL/GenBank/DDBJ whole genome shotgun (WGS) entry which is preliminary data.</text>
</comment>
<feature type="transmembrane region" description="Helical" evidence="7">
    <location>
        <begin position="284"/>
        <end position="304"/>
    </location>
</feature>
<dbReference type="GO" id="GO:0005886">
    <property type="term" value="C:plasma membrane"/>
    <property type="evidence" value="ECO:0007669"/>
    <property type="project" value="UniProtKB-SubCell"/>
</dbReference>
<feature type="transmembrane region" description="Helical" evidence="7">
    <location>
        <begin position="325"/>
        <end position="344"/>
    </location>
</feature>
<dbReference type="GO" id="GO:0015297">
    <property type="term" value="F:antiporter activity"/>
    <property type="evidence" value="ECO:0007669"/>
    <property type="project" value="InterPro"/>
</dbReference>
<proteinExistence type="predicted"/>
<evidence type="ECO:0000256" key="5">
    <source>
        <dbReference type="ARBA" id="ARBA00022989"/>
    </source>
</evidence>
<evidence type="ECO:0000313" key="8">
    <source>
        <dbReference type="EMBL" id="TCL41004.1"/>
    </source>
</evidence>
<evidence type="ECO:0000256" key="4">
    <source>
        <dbReference type="ARBA" id="ARBA00022692"/>
    </source>
</evidence>
<feature type="transmembrane region" description="Helical" evidence="7">
    <location>
        <begin position="90"/>
        <end position="111"/>
    </location>
</feature>
<dbReference type="CDD" id="cd13134">
    <property type="entry name" value="MATE_like_8"/>
    <property type="match status" value="1"/>
</dbReference>
<feature type="transmembrane region" description="Helical" evidence="7">
    <location>
        <begin position="386"/>
        <end position="406"/>
    </location>
</feature>
<feature type="transmembrane region" description="Helical" evidence="7">
    <location>
        <begin position="55"/>
        <end position="78"/>
    </location>
</feature>
<name>A0A9X8Y749_9FIRM</name>
<evidence type="ECO:0000256" key="1">
    <source>
        <dbReference type="ARBA" id="ARBA00004651"/>
    </source>
</evidence>
<keyword evidence="3" id="KW-1003">Cell membrane</keyword>
<keyword evidence="9" id="KW-1185">Reference proteome</keyword>